<feature type="transmembrane region" description="Helical" evidence="12">
    <location>
        <begin position="53"/>
        <end position="76"/>
    </location>
</feature>
<evidence type="ECO:0000256" key="4">
    <source>
        <dbReference type="ARBA" id="ARBA00022475"/>
    </source>
</evidence>
<feature type="transmembrane region" description="Helical" evidence="12">
    <location>
        <begin position="20"/>
        <end position="41"/>
    </location>
</feature>
<dbReference type="GO" id="GO:0016682">
    <property type="term" value="F:oxidoreductase activity, acting on diphenols and related substances as donors, oxygen as acceptor"/>
    <property type="evidence" value="ECO:0007669"/>
    <property type="project" value="TreeGrafter"/>
</dbReference>
<dbReference type="EMBL" id="QJKC01000018">
    <property type="protein sequence ID" value="PXX42773.1"/>
    <property type="molecule type" value="Genomic_DNA"/>
</dbReference>
<comment type="caution">
    <text evidence="13">The sequence shown here is derived from an EMBL/GenBank/DDBJ whole genome shotgun (WGS) entry which is preliminary data.</text>
</comment>
<keyword evidence="6 12" id="KW-0812">Transmembrane</keyword>
<dbReference type="PIRSF" id="PIRSF006446">
    <property type="entry name" value="Cyt_quinol_oxidase_1"/>
    <property type="match status" value="1"/>
</dbReference>
<evidence type="ECO:0000256" key="3">
    <source>
        <dbReference type="ARBA" id="ARBA00022448"/>
    </source>
</evidence>
<keyword evidence="11 12" id="KW-0472">Membrane</keyword>
<dbReference type="OrthoDB" id="9807042at2"/>
<comment type="subcellular location">
    <subcellularLocation>
        <location evidence="12">Cell inner membrane</location>
    </subcellularLocation>
    <subcellularLocation>
        <location evidence="1">Cell membrane</location>
        <topology evidence="1">Multi-pass membrane protein</topology>
    </subcellularLocation>
</comment>
<keyword evidence="4 12" id="KW-1003">Cell membrane</keyword>
<dbReference type="InterPro" id="IPR002585">
    <property type="entry name" value="Cyt-d_ubiquinol_oxidase_su_1"/>
</dbReference>
<dbReference type="GO" id="GO:0005886">
    <property type="term" value="C:plasma membrane"/>
    <property type="evidence" value="ECO:0007669"/>
    <property type="project" value="UniProtKB-SubCell"/>
</dbReference>
<keyword evidence="3 12" id="KW-0813">Transport</keyword>
<evidence type="ECO:0000256" key="2">
    <source>
        <dbReference type="ARBA" id="ARBA00009819"/>
    </source>
</evidence>
<dbReference type="PANTHER" id="PTHR30365">
    <property type="entry name" value="CYTOCHROME D UBIQUINOL OXIDASE"/>
    <property type="match status" value="1"/>
</dbReference>
<keyword evidence="10 12" id="KW-0408">Iron</keyword>
<evidence type="ECO:0000256" key="5">
    <source>
        <dbReference type="ARBA" id="ARBA00022617"/>
    </source>
</evidence>
<keyword evidence="5 12" id="KW-0349">Heme</keyword>
<keyword evidence="9 12" id="KW-1133">Transmembrane helix</keyword>
<feature type="transmembrane region" description="Helical" evidence="12">
    <location>
        <begin position="408"/>
        <end position="429"/>
    </location>
</feature>
<evidence type="ECO:0000256" key="9">
    <source>
        <dbReference type="ARBA" id="ARBA00022989"/>
    </source>
</evidence>
<sequence>MDVDALTLARAQFGANISFHILFPSINIALAWVLLFFKLRYLRTGKQAWMDAYGFWVKIFALSFALGVVSGVTMSFQFGTNWPGYMQTVGNIAGPLLAYEILTAFFLEAGFLGIMLFGRPRVSERVHTFATLLVAFGNSLSAFWIIALNSWMQTPAGFVMKDGRAHVSDWLQVIFNPSMPYRLSHMLLASGLTVAFLLAGLSAYRQLKGDRSAGNGVALKTGVRLAALLIPLQILVGDAHGLNTMEHQPAKLAAIEGIWHTEKGAPLLLFALPNAETQSNDYAVGIPHLASLIIKHDPDGEIRGLNEFAQHPPVAKVFWSFRVMVGMGVLMLLTAWFGAWQLRRDRPAARLDRRLLCWLVAMTFAGWVATLAGWYVTEIGRQPWLVTGVLTTAQAAGAATSSMVAGSLATYLALYAGLLLAYVSVLFHLAKKAAGQADAAVALKEVQA</sequence>
<keyword evidence="7 12" id="KW-0479">Metal-binding</keyword>
<dbReference type="RefSeq" id="WP_059286617.1">
    <property type="nucleotide sequence ID" value="NZ_LNQU01000095.1"/>
</dbReference>
<dbReference type="GO" id="GO:0070069">
    <property type="term" value="C:cytochrome complex"/>
    <property type="evidence" value="ECO:0007669"/>
    <property type="project" value="UniProtKB-UniRule"/>
</dbReference>
<feature type="transmembrane region" description="Helical" evidence="12">
    <location>
        <begin position="355"/>
        <end position="376"/>
    </location>
</feature>
<dbReference type="Pfam" id="PF01654">
    <property type="entry name" value="Cyt_bd_oxida_I"/>
    <property type="match status" value="1"/>
</dbReference>
<feature type="transmembrane region" description="Helical" evidence="12">
    <location>
        <begin position="96"/>
        <end position="117"/>
    </location>
</feature>
<accession>A0A318JGF3</accession>
<feature type="transmembrane region" description="Helical" evidence="12">
    <location>
        <begin position="129"/>
        <end position="152"/>
    </location>
</feature>
<feature type="transmembrane region" description="Helical" evidence="12">
    <location>
        <begin position="319"/>
        <end position="343"/>
    </location>
</feature>
<evidence type="ECO:0000256" key="8">
    <source>
        <dbReference type="ARBA" id="ARBA00022982"/>
    </source>
</evidence>
<dbReference type="AlphaFoldDB" id="A0A318JGF3"/>
<evidence type="ECO:0000256" key="7">
    <source>
        <dbReference type="ARBA" id="ARBA00022723"/>
    </source>
</evidence>
<dbReference type="PANTHER" id="PTHR30365:SF14">
    <property type="entry name" value="CYTOCHROME BD MENAQUINOL OXIDASE SUBUNIT I-RELATED"/>
    <property type="match status" value="1"/>
</dbReference>
<dbReference type="GO" id="GO:0009055">
    <property type="term" value="F:electron transfer activity"/>
    <property type="evidence" value="ECO:0007669"/>
    <property type="project" value="UniProtKB-UniRule"/>
</dbReference>
<evidence type="ECO:0000313" key="13">
    <source>
        <dbReference type="EMBL" id="PXX42773.1"/>
    </source>
</evidence>
<evidence type="ECO:0000313" key="14">
    <source>
        <dbReference type="Proteomes" id="UP000248395"/>
    </source>
</evidence>
<evidence type="ECO:0000256" key="6">
    <source>
        <dbReference type="ARBA" id="ARBA00022692"/>
    </source>
</evidence>
<proteinExistence type="inferred from homology"/>
<evidence type="ECO:0000256" key="12">
    <source>
        <dbReference type="PIRNR" id="PIRNR006446"/>
    </source>
</evidence>
<gene>
    <name evidence="13" type="ORF">DFR38_11854</name>
</gene>
<organism evidence="13 14">
    <name type="scientific">Aquitalea magnusonii</name>
    <dbReference type="NCBI Taxonomy" id="332411"/>
    <lineage>
        <taxon>Bacteria</taxon>
        <taxon>Pseudomonadati</taxon>
        <taxon>Pseudomonadota</taxon>
        <taxon>Betaproteobacteria</taxon>
        <taxon>Neisseriales</taxon>
        <taxon>Chromobacteriaceae</taxon>
        <taxon>Aquitalea</taxon>
    </lineage>
</organism>
<protein>
    <submittedName>
        <fullName evidence="13">Cytochrome bd-I ubiquinol oxidase subunit 1 apoprotein</fullName>
    </submittedName>
</protein>
<keyword evidence="8 12" id="KW-0249">Electron transport</keyword>
<name>A0A318JGF3_9NEIS</name>
<reference evidence="13 14" key="1">
    <citation type="submission" date="2018-05" db="EMBL/GenBank/DDBJ databases">
        <title>Genomic Encyclopedia of Type Strains, Phase IV (KMG-IV): sequencing the most valuable type-strain genomes for metagenomic binning, comparative biology and taxonomic classification.</title>
        <authorList>
            <person name="Goeker M."/>
        </authorList>
    </citation>
    <scope>NUCLEOTIDE SEQUENCE [LARGE SCALE GENOMIC DNA]</scope>
    <source>
        <strain evidence="13 14">DSM 25134</strain>
    </source>
</reference>
<keyword evidence="14" id="KW-1185">Reference proteome</keyword>
<dbReference type="GO" id="GO:0019646">
    <property type="term" value="P:aerobic electron transport chain"/>
    <property type="evidence" value="ECO:0007669"/>
    <property type="project" value="InterPro"/>
</dbReference>
<comment type="similarity">
    <text evidence="2 12">Belongs to the cytochrome ubiquinol oxidase subunit 1 family.</text>
</comment>
<evidence type="ECO:0000256" key="1">
    <source>
        <dbReference type="ARBA" id="ARBA00004651"/>
    </source>
</evidence>
<feature type="transmembrane region" description="Helical" evidence="12">
    <location>
        <begin position="183"/>
        <end position="204"/>
    </location>
</feature>
<evidence type="ECO:0000256" key="11">
    <source>
        <dbReference type="ARBA" id="ARBA00023136"/>
    </source>
</evidence>
<dbReference type="Proteomes" id="UP000248395">
    <property type="component" value="Unassembled WGS sequence"/>
</dbReference>
<dbReference type="GO" id="GO:0020037">
    <property type="term" value="F:heme binding"/>
    <property type="evidence" value="ECO:0007669"/>
    <property type="project" value="TreeGrafter"/>
</dbReference>
<dbReference type="GO" id="GO:0046872">
    <property type="term" value="F:metal ion binding"/>
    <property type="evidence" value="ECO:0007669"/>
    <property type="project" value="UniProtKB-UniRule"/>
</dbReference>
<evidence type="ECO:0000256" key="10">
    <source>
        <dbReference type="ARBA" id="ARBA00023004"/>
    </source>
</evidence>